<keyword evidence="2 7" id="KW-0813">Transport</keyword>
<dbReference type="Pfam" id="PF00213">
    <property type="entry name" value="OSCP"/>
    <property type="match status" value="1"/>
</dbReference>
<dbReference type="AlphaFoldDB" id="A0A3Q8S786"/>
<name>A0A3Q8S786_9FIRM</name>
<keyword evidence="7" id="KW-0139">CF(1)</keyword>
<reference evidence="8 9" key="1">
    <citation type="journal article" date="2020" name="Int. J. Syst. Evol. Microbiol.">
        <title>Description of Erysipelothrix piscisicarius sp. nov., an emergent fish pathogen, and assessment of virulence using a tiger barb (Puntigrus tetrazona) infection model.</title>
        <authorList>
            <person name="Pomaranski E.K."/>
            <person name="Griffin M.J."/>
            <person name="Camus A.C."/>
            <person name="Armwood A.R."/>
            <person name="Shelley J."/>
            <person name="Waldbieser G.C."/>
            <person name="LaFrentz B.R."/>
            <person name="Garcia J.C."/>
            <person name="Yanong R."/>
            <person name="Soto E."/>
        </authorList>
    </citation>
    <scope>NUCLEOTIDE SEQUENCE [LARGE SCALE GENOMIC DNA]</scope>
    <source>
        <strain evidence="8 9">15TAL0474</strain>
    </source>
</reference>
<protein>
    <recommendedName>
        <fullName evidence="7">ATP synthase subunit delta</fullName>
    </recommendedName>
    <alternativeName>
        <fullName evidence="7">ATP synthase F(1) sector subunit delta</fullName>
    </alternativeName>
    <alternativeName>
        <fullName evidence="7">F-type ATPase subunit delta</fullName>
        <shortName evidence="7">F-ATPase subunit delta</shortName>
    </alternativeName>
</protein>
<comment type="similarity">
    <text evidence="7">Belongs to the ATPase delta chain family.</text>
</comment>
<keyword evidence="5 7" id="KW-0472">Membrane</keyword>
<proteinExistence type="inferred from homology"/>
<dbReference type="PANTHER" id="PTHR11910">
    <property type="entry name" value="ATP SYNTHASE DELTA CHAIN"/>
    <property type="match status" value="1"/>
</dbReference>
<dbReference type="HAMAP" id="MF_01416">
    <property type="entry name" value="ATP_synth_delta_bact"/>
    <property type="match status" value="1"/>
</dbReference>
<comment type="subcellular location">
    <subcellularLocation>
        <location evidence="7">Cell membrane</location>
        <topology evidence="7">Peripheral membrane protein</topology>
    </subcellularLocation>
    <subcellularLocation>
        <location evidence="1">Membrane</location>
    </subcellularLocation>
</comment>
<evidence type="ECO:0000256" key="6">
    <source>
        <dbReference type="ARBA" id="ARBA00023310"/>
    </source>
</evidence>
<keyword evidence="9" id="KW-1185">Reference proteome</keyword>
<gene>
    <name evidence="7 8" type="primary">atpH</name>
    <name evidence="8" type="ORF">EEI45_03755</name>
</gene>
<sequence length="179" mass="20902">MLMIISTKVYAEALYQVGVETRNPLEFYNALQTFQEFLNDEEFYRIMTATFLDQDALEPVWSELGKTFPQEVVKFLKMIQDAKLMSDFDRIVREYRDFLEEGKHLNVVEVTSPNVLSENEKEQLMANLKLRYEGVFEIDYNVDASLIKGLVVRVNHDIYDTSIKSKLDRILNQGGLENE</sequence>
<accession>A0A3Q8S786</accession>
<evidence type="ECO:0000256" key="3">
    <source>
        <dbReference type="ARBA" id="ARBA00022781"/>
    </source>
</evidence>
<comment type="function">
    <text evidence="7">F(1)F(0) ATP synthase produces ATP from ADP in the presence of a proton or sodium gradient. F-type ATPases consist of two structural domains, F(1) containing the extramembraneous catalytic core and F(0) containing the membrane proton channel, linked together by a central stalk and a peripheral stalk. During catalysis, ATP synthesis in the catalytic domain of F(1) is coupled via a rotary mechanism of the central stalk subunits to proton translocation.</text>
</comment>
<evidence type="ECO:0000256" key="4">
    <source>
        <dbReference type="ARBA" id="ARBA00023065"/>
    </source>
</evidence>
<dbReference type="GO" id="GO:0045259">
    <property type="term" value="C:proton-transporting ATP synthase complex"/>
    <property type="evidence" value="ECO:0007669"/>
    <property type="project" value="UniProtKB-KW"/>
</dbReference>
<keyword evidence="4 7" id="KW-0406">Ion transport</keyword>
<dbReference type="NCBIfam" id="TIGR01145">
    <property type="entry name" value="ATP_synt_delta"/>
    <property type="match status" value="1"/>
</dbReference>
<dbReference type="Proteomes" id="UP000278804">
    <property type="component" value="Chromosome"/>
</dbReference>
<dbReference type="Gene3D" id="1.10.520.20">
    <property type="entry name" value="N-terminal domain of the delta subunit of the F1F0-ATP synthase"/>
    <property type="match status" value="1"/>
</dbReference>
<keyword evidence="7" id="KW-1003">Cell membrane</keyword>
<dbReference type="GO" id="GO:0046933">
    <property type="term" value="F:proton-transporting ATP synthase activity, rotational mechanism"/>
    <property type="evidence" value="ECO:0007669"/>
    <property type="project" value="UniProtKB-UniRule"/>
</dbReference>
<evidence type="ECO:0000256" key="1">
    <source>
        <dbReference type="ARBA" id="ARBA00004370"/>
    </source>
</evidence>
<comment type="function">
    <text evidence="7">This protein is part of the stalk that links CF(0) to CF(1). It either transmits conformational changes from CF(0) to CF(1) or is implicated in proton conduction.</text>
</comment>
<dbReference type="PRINTS" id="PR00125">
    <property type="entry name" value="ATPASEDELTA"/>
</dbReference>
<dbReference type="SUPFAM" id="SSF47928">
    <property type="entry name" value="N-terminal domain of the delta subunit of the F1F0-ATP synthase"/>
    <property type="match status" value="1"/>
</dbReference>
<organism evidence="8 9">
    <name type="scientific">Erysipelothrix piscisicarius</name>
    <dbReference type="NCBI Taxonomy" id="2485784"/>
    <lineage>
        <taxon>Bacteria</taxon>
        <taxon>Bacillati</taxon>
        <taxon>Bacillota</taxon>
        <taxon>Erysipelotrichia</taxon>
        <taxon>Erysipelotrichales</taxon>
        <taxon>Erysipelotrichaceae</taxon>
        <taxon>Erysipelothrix</taxon>
    </lineage>
</organism>
<dbReference type="KEGG" id="eri:EEI45_03755"/>
<keyword evidence="3 7" id="KW-0375">Hydrogen ion transport</keyword>
<evidence type="ECO:0000313" key="8">
    <source>
        <dbReference type="EMBL" id="AZK43998.1"/>
    </source>
</evidence>
<evidence type="ECO:0000256" key="2">
    <source>
        <dbReference type="ARBA" id="ARBA00022448"/>
    </source>
</evidence>
<keyword evidence="6 7" id="KW-0066">ATP synthesis</keyword>
<evidence type="ECO:0000313" key="9">
    <source>
        <dbReference type="Proteomes" id="UP000278804"/>
    </source>
</evidence>
<dbReference type="InterPro" id="IPR026015">
    <property type="entry name" value="ATP_synth_OSCP/delta_N_sf"/>
</dbReference>
<dbReference type="InterPro" id="IPR000711">
    <property type="entry name" value="ATPase_OSCP/dsu"/>
</dbReference>
<dbReference type="RefSeq" id="WP_125164200.1">
    <property type="nucleotide sequence ID" value="NZ_CP034234.1"/>
</dbReference>
<evidence type="ECO:0000256" key="5">
    <source>
        <dbReference type="ARBA" id="ARBA00023136"/>
    </source>
</evidence>
<dbReference type="EMBL" id="CP034234">
    <property type="protein sequence ID" value="AZK43998.1"/>
    <property type="molecule type" value="Genomic_DNA"/>
</dbReference>
<dbReference type="GO" id="GO:0005886">
    <property type="term" value="C:plasma membrane"/>
    <property type="evidence" value="ECO:0007669"/>
    <property type="project" value="UniProtKB-SubCell"/>
</dbReference>
<evidence type="ECO:0000256" key="7">
    <source>
        <dbReference type="HAMAP-Rule" id="MF_01416"/>
    </source>
</evidence>